<dbReference type="AlphaFoldDB" id="A0AA41UMG1"/>
<dbReference type="EMBL" id="JALJRB010000028">
    <property type="protein sequence ID" value="MCJ8502576.1"/>
    <property type="molecule type" value="Genomic_DNA"/>
</dbReference>
<dbReference type="RefSeq" id="WP_246913552.1">
    <property type="nucleotide sequence ID" value="NZ_JALJRB010000028.1"/>
</dbReference>
<keyword evidence="2" id="KW-1185">Reference proteome</keyword>
<dbReference type="Proteomes" id="UP001165427">
    <property type="component" value="Unassembled WGS sequence"/>
</dbReference>
<organism evidence="1 2">
    <name type="scientific">Desulfatitalea alkaliphila</name>
    <dbReference type="NCBI Taxonomy" id="2929485"/>
    <lineage>
        <taxon>Bacteria</taxon>
        <taxon>Pseudomonadati</taxon>
        <taxon>Thermodesulfobacteriota</taxon>
        <taxon>Desulfobacteria</taxon>
        <taxon>Desulfobacterales</taxon>
        <taxon>Desulfosarcinaceae</taxon>
        <taxon>Desulfatitalea</taxon>
    </lineage>
</organism>
<gene>
    <name evidence="1" type="ORF">MRX98_18520</name>
</gene>
<reference evidence="1" key="1">
    <citation type="submission" date="2022-04" db="EMBL/GenBank/DDBJ databases">
        <title>Desulfatitalea alkaliphila sp. nov., a novel anaerobic sulfate-reducing bacterium isolated from terrestrial mud volcano, Taman Peninsula, Russia.</title>
        <authorList>
            <person name="Khomyakova M.A."/>
            <person name="Merkel A.Y."/>
            <person name="Slobodkin A.I."/>
        </authorList>
    </citation>
    <scope>NUCLEOTIDE SEQUENCE</scope>
    <source>
        <strain evidence="1">M08but</strain>
    </source>
</reference>
<comment type="caution">
    <text evidence="1">The sequence shown here is derived from an EMBL/GenBank/DDBJ whole genome shotgun (WGS) entry which is preliminary data.</text>
</comment>
<name>A0AA41UMG1_9BACT</name>
<sequence>MPGPCPRRGAGRGVFRAGLGAADERTDRRLCGALVPGAEEGGYDHWQNRNVKSIGTAEIEDFLNAEHISARNENPISGKTLANLRSSIHQFWVWLGRREKPIDIPQIPEVSNALGWRTVVDVATQQANIERIRALSWHICHKIWGVHILSHNPEVCPGDLLQVAEQDLLTDQDIIMIKWPKEGTLKGKHAHLWPEEAALIRAFPPSLPTVPFFRHSAGVSGVKAGERFGPTYLNCWVGRACDG</sequence>
<evidence type="ECO:0000313" key="1">
    <source>
        <dbReference type="EMBL" id="MCJ8502576.1"/>
    </source>
</evidence>
<protein>
    <recommendedName>
        <fullName evidence="3">Core-binding (CB) domain-containing protein</fullName>
    </recommendedName>
</protein>
<accession>A0AA41UMG1</accession>
<evidence type="ECO:0008006" key="3">
    <source>
        <dbReference type="Google" id="ProtNLM"/>
    </source>
</evidence>
<evidence type="ECO:0000313" key="2">
    <source>
        <dbReference type="Proteomes" id="UP001165427"/>
    </source>
</evidence>
<proteinExistence type="predicted"/>